<evidence type="ECO:0008006" key="4">
    <source>
        <dbReference type="Google" id="ProtNLM"/>
    </source>
</evidence>
<evidence type="ECO:0000313" key="2">
    <source>
        <dbReference type="EMBL" id="GAA1711482.1"/>
    </source>
</evidence>
<accession>A0ABN2ITG4</accession>
<feature type="region of interest" description="Disordered" evidence="1">
    <location>
        <begin position="1"/>
        <end position="43"/>
    </location>
</feature>
<evidence type="ECO:0000256" key="1">
    <source>
        <dbReference type="SAM" id="MobiDB-lite"/>
    </source>
</evidence>
<feature type="compositionally biased region" description="Basic residues" evidence="1">
    <location>
        <begin position="73"/>
        <end position="89"/>
    </location>
</feature>
<dbReference type="Proteomes" id="UP001501138">
    <property type="component" value="Unassembled WGS sequence"/>
</dbReference>
<feature type="region of interest" description="Disordered" evidence="1">
    <location>
        <begin position="73"/>
        <end position="93"/>
    </location>
</feature>
<organism evidence="2 3">
    <name type="scientific">Isoptericola hypogeus</name>
    <dbReference type="NCBI Taxonomy" id="300179"/>
    <lineage>
        <taxon>Bacteria</taxon>
        <taxon>Bacillati</taxon>
        <taxon>Actinomycetota</taxon>
        <taxon>Actinomycetes</taxon>
        <taxon>Micrococcales</taxon>
        <taxon>Promicromonosporaceae</taxon>
        <taxon>Isoptericola</taxon>
    </lineage>
</organism>
<sequence>MRTPHGTRQTRPRTAVTRGRSDTGRTGGPWPGPTTHVTKDNSTMSSPLDLLVVQAIQRERLEEAERERTIRRLRQQRKQHKQPHARRQHTSVTRWLHDWLTA</sequence>
<comment type="caution">
    <text evidence="2">The sequence shown here is derived from an EMBL/GenBank/DDBJ whole genome shotgun (WGS) entry which is preliminary data.</text>
</comment>
<reference evidence="2 3" key="1">
    <citation type="journal article" date="2019" name="Int. J. Syst. Evol. Microbiol.">
        <title>The Global Catalogue of Microorganisms (GCM) 10K type strain sequencing project: providing services to taxonomists for standard genome sequencing and annotation.</title>
        <authorList>
            <consortium name="The Broad Institute Genomics Platform"/>
            <consortium name="The Broad Institute Genome Sequencing Center for Infectious Disease"/>
            <person name="Wu L."/>
            <person name="Ma J."/>
        </authorList>
    </citation>
    <scope>NUCLEOTIDE SEQUENCE [LARGE SCALE GENOMIC DNA]</scope>
    <source>
        <strain evidence="2 3">JCM 15589</strain>
    </source>
</reference>
<proteinExistence type="predicted"/>
<evidence type="ECO:0000313" key="3">
    <source>
        <dbReference type="Proteomes" id="UP001501138"/>
    </source>
</evidence>
<keyword evidence="3" id="KW-1185">Reference proteome</keyword>
<dbReference type="EMBL" id="BAAAPM010000003">
    <property type="protein sequence ID" value="GAA1711482.1"/>
    <property type="molecule type" value="Genomic_DNA"/>
</dbReference>
<gene>
    <name evidence="2" type="ORF">GCM10009809_04670</name>
</gene>
<protein>
    <recommendedName>
        <fullName evidence="4">DUF3040 family protein</fullName>
    </recommendedName>
</protein>
<name>A0ABN2ITG4_9MICO</name>